<sequence>MIEIVLLVLALFMGLSLWFFAFPVRFVKDVSPNAPLMEPPDVFVYSYVLHIHTQFSYDSLGKPEDVIRAREEAGIDYVIVTDHGNDHIKNFADDKLIAGKEIKLNDDKGNLQGDLLEIGDLKVIAHHFRGKYRWKLEKTRDYLFELVDLRDALLENKLKLILYLFIGFLLYPILGRRIISNYTKLINTELYVERYFKEGWLCKVVGGLDHHVKLYLREVKKRLMVPSYELSFSVMRNFVTSRTPIESGKDLLKSIKEGINLISFSSKPSFVWIEENSINVYSPFNNTYVVLISRYGDKRESIGSNAKFSHLEGGFYIVLGYTYALKVGRLLFGVKPLFVSDLLEVC</sequence>
<dbReference type="SMART" id="SM00481">
    <property type="entry name" value="POLIIIAc"/>
    <property type="match status" value="1"/>
</dbReference>
<dbReference type="InterPro" id="IPR016195">
    <property type="entry name" value="Pol/histidinol_Pase-like"/>
</dbReference>
<keyword evidence="1" id="KW-0472">Membrane</keyword>
<dbReference type="SUPFAM" id="SSF89550">
    <property type="entry name" value="PHP domain-like"/>
    <property type="match status" value="1"/>
</dbReference>
<evidence type="ECO:0000313" key="4">
    <source>
        <dbReference type="Proteomes" id="UP000267841"/>
    </source>
</evidence>
<comment type="caution">
    <text evidence="3">The sequence shown here is derived from an EMBL/GenBank/DDBJ whole genome shotgun (WGS) entry which is preliminary data.</text>
</comment>
<evidence type="ECO:0000313" key="3">
    <source>
        <dbReference type="EMBL" id="RLJ71268.1"/>
    </source>
</evidence>
<dbReference type="InterPro" id="IPR004013">
    <property type="entry name" value="PHP_dom"/>
</dbReference>
<organism evidence="3 4">
    <name type="scientific">Hydrogenivirga caldilitoris</name>
    <dbReference type="NCBI Taxonomy" id="246264"/>
    <lineage>
        <taxon>Bacteria</taxon>
        <taxon>Pseudomonadati</taxon>
        <taxon>Aquificota</taxon>
        <taxon>Aquificia</taxon>
        <taxon>Aquificales</taxon>
        <taxon>Aquificaceae</taxon>
        <taxon>Hydrogenivirga</taxon>
    </lineage>
</organism>
<reference evidence="3 4" key="1">
    <citation type="submission" date="2018-10" db="EMBL/GenBank/DDBJ databases">
        <title>Genomic Encyclopedia of Archaeal and Bacterial Type Strains, Phase II (KMG-II): from individual species to whole genera.</title>
        <authorList>
            <person name="Goeker M."/>
        </authorList>
    </citation>
    <scope>NUCLEOTIDE SEQUENCE [LARGE SCALE GENOMIC DNA]</scope>
    <source>
        <strain evidence="3 4">DSM 16510</strain>
    </source>
</reference>
<feature type="transmembrane region" description="Helical" evidence="1">
    <location>
        <begin position="6"/>
        <end position="27"/>
    </location>
</feature>
<keyword evidence="1" id="KW-0812">Transmembrane</keyword>
<feature type="domain" description="Polymerase/histidinol phosphatase N-terminal" evidence="2">
    <location>
        <begin position="47"/>
        <end position="106"/>
    </location>
</feature>
<proteinExistence type="predicted"/>
<evidence type="ECO:0000259" key="2">
    <source>
        <dbReference type="SMART" id="SM00481"/>
    </source>
</evidence>
<keyword evidence="1" id="KW-1133">Transmembrane helix</keyword>
<evidence type="ECO:0000256" key="1">
    <source>
        <dbReference type="SAM" id="Phobius"/>
    </source>
</evidence>
<name>A0A497XQU6_9AQUI</name>
<dbReference type="GO" id="GO:0003824">
    <property type="term" value="F:catalytic activity"/>
    <property type="evidence" value="ECO:0007669"/>
    <property type="project" value="InterPro"/>
</dbReference>
<dbReference type="EMBL" id="RCCJ01000001">
    <property type="protein sequence ID" value="RLJ71268.1"/>
    <property type="molecule type" value="Genomic_DNA"/>
</dbReference>
<accession>A0A497XQU6</accession>
<protein>
    <recommendedName>
        <fullName evidence="2">Polymerase/histidinol phosphatase N-terminal domain-containing protein</fullName>
    </recommendedName>
</protein>
<keyword evidence="4" id="KW-1185">Reference proteome</keyword>
<feature type="transmembrane region" description="Helical" evidence="1">
    <location>
        <begin position="160"/>
        <end position="179"/>
    </location>
</feature>
<gene>
    <name evidence="3" type="ORF">BCF55_1567</name>
</gene>
<dbReference type="RefSeq" id="WP_121012395.1">
    <property type="nucleotide sequence ID" value="NZ_RCCJ01000001.1"/>
</dbReference>
<dbReference type="CDD" id="cd07432">
    <property type="entry name" value="PHP_HisPPase"/>
    <property type="match status" value="1"/>
</dbReference>
<dbReference type="AlphaFoldDB" id="A0A497XQU6"/>
<dbReference type="Pfam" id="PF02811">
    <property type="entry name" value="PHP"/>
    <property type="match status" value="1"/>
</dbReference>
<dbReference type="OrthoDB" id="9997at2"/>
<dbReference type="InterPro" id="IPR003141">
    <property type="entry name" value="Pol/His_phosphatase_N"/>
</dbReference>
<dbReference type="Proteomes" id="UP000267841">
    <property type="component" value="Unassembled WGS sequence"/>
</dbReference>
<dbReference type="Gene3D" id="3.20.20.140">
    <property type="entry name" value="Metal-dependent hydrolases"/>
    <property type="match status" value="1"/>
</dbReference>